<keyword evidence="11" id="KW-1185">Reference proteome</keyword>
<keyword evidence="4 7" id="KW-1133">Transmembrane helix</keyword>
<evidence type="ECO:0000256" key="5">
    <source>
        <dbReference type="ARBA" id="ARBA00023136"/>
    </source>
</evidence>
<protein>
    <submittedName>
        <fullName evidence="10">ABC transporter permease</fullName>
    </submittedName>
</protein>
<evidence type="ECO:0000313" key="10">
    <source>
        <dbReference type="EMBL" id="MFC7070150.1"/>
    </source>
</evidence>
<dbReference type="GO" id="GO:0005886">
    <property type="term" value="C:plasma membrane"/>
    <property type="evidence" value="ECO:0007669"/>
    <property type="project" value="UniProtKB-SubCell"/>
</dbReference>
<evidence type="ECO:0000256" key="6">
    <source>
        <dbReference type="ARBA" id="ARBA00038076"/>
    </source>
</evidence>
<evidence type="ECO:0000256" key="4">
    <source>
        <dbReference type="ARBA" id="ARBA00022989"/>
    </source>
</evidence>
<dbReference type="InterPro" id="IPR050250">
    <property type="entry name" value="Macrolide_Exporter_MacB"/>
</dbReference>
<dbReference type="InterPro" id="IPR025857">
    <property type="entry name" value="MacB_PCD"/>
</dbReference>
<gene>
    <name evidence="10" type="ORF">ACFQL9_10905</name>
</gene>
<feature type="transmembrane region" description="Helical" evidence="7">
    <location>
        <begin position="321"/>
        <end position="344"/>
    </location>
</feature>
<evidence type="ECO:0000256" key="2">
    <source>
        <dbReference type="ARBA" id="ARBA00022475"/>
    </source>
</evidence>
<dbReference type="PANTHER" id="PTHR30572">
    <property type="entry name" value="MEMBRANE COMPONENT OF TRANSPORTER-RELATED"/>
    <property type="match status" value="1"/>
</dbReference>
<keyword evidence="3 7" id="KW-0812">Transmembrane</keyword>
<organism evidence="10 11">
    <name type="scientific">Halobaculum lipolyticum</name>
    <dbReference type="NCBI Taxonomy" id="3032001"/>
    <lineage>
        <taxon>Archaea</taxon>
        <taxon>Methanobacteriati</taxon>
        <taxon>Methanobacteriota</taxon>
        <taxon>Stenosarchaea group</taxon>
        <taxon>Halobacteria</taxon>
        <taxon>Halobacteriales</taxon>
        <taxon>Haloferacaceae</taxon>
        <taxon>Halobaculum</taxon>
    </lineage>
</organism>
<feature type="domain" description="MacB-like periplasmic core" evidence="9">
    <location>
        <begin position="28"/>
        <end position="236"/>
    </location>
</feature>
<proteinExistence type="inferred from homology"/>
<evidence type="ECO:0000259" key="9">
    <source>
        <dbReference type="Pfam" id="PF12704"/>
    </source>
</evidence>
<evidence type="ECO:0000259" key="8">
    <source>
        <dbReference type="Pfam" id="PF02687"/>
    </source>
</evidence>
<comment type="similarity">
    <text evidence="6">Belongs to the ABC-4 integral membrane protein family.</text>
</comment>
<comment type="subcellular location">
    <subcellularLocation>
        <location evidence="1">Cell membrane</location>
        <topology evidence="1">Multi-pass membrane protein</topology>
    </subcellularLocation>
</comment>
<dbReference type="Pfam" id="PF02687">
    <property type="entry name" value="FtsX"/>
    <property type="match status" value="1"/>
</dbReference>
<accession>A0ABD5WFA4</accession>
<dbReference type="RefSeq" id="WP_284033013.1">
    <property type="nucleotide sequence ID" value="NZ_CP126154.1"/>
</dbReference>
<keyword evidence="2" id="KW-1003">Cell membrane</keyword>
<keyword evidence="5 7" id="KW-0472">Membrane</keyword>
<comment type="caution">
    <text evidence="10">The sequence shown here is derived from an EMBL/GenBank/DDBJ whole genome shotgun (WGS) entry which is preliminary data.</text>
</comment>
<name>A0ABD5WFA4_9EURY</name>
<dbReference type="AlphaFoldDB" id="A0ABD5WFA4"/>
<evidence type="ECO:0000256" key="1">
    <source>
        <dbReference type="ARBA" id="ARBA00004651"/>
    </source>
</evidence>
<dbReference type="Pfam" id="PF12704">
    <property type="entry name" value="MacB_PCD"/>
    <property type="match status" value="1"/>
</dbReference>
<feature type="transmembrane region" description="Helical" evidence="7">
    <location>
        <begin position="356"/>
        <end position="377"/>
    </location>
</feature>
<feature type="domain" description="ABC3 transporter permease C-terminal" evidence="8">
    <location>
        <begin position="271"/>
        <end position="385"/>
    </location>
</feature>
<evidence type="ECO:0000256" key="7">
    <source>
        <dbReference type="SAM" id="Phobius"/>
    </source>
</evidence>
<dbReference type="Proteomes" id="UP001596461">
    <property type="component" value="Unassembled WGS sequence"/>
</dbReference>
<evidence type="ECO:0000313" key="11">
    <source>
        <dbReference type="Proteomes" id="UP001596461"/>
    </source>
</evidence>
<reference evidence="10 11" key="1">
    <citation type="journal article" date="2019" name="Int. J. Syst. Evol. Microbiol.">
        <title>The Global Catalogue of Microorganisms (GCM) 10K type strain sequencing project: providing services to taxonomists for standard genome sequencing and annotation.</title>
        <authorList>
            <consortium name="The Broad Institute Genomics Platform"/>
            <consortium name="The Broad Institute Genome Sequencing Center for Infectious Disease"/>
            <person name="Wu L."/>
            <person name="Ma J."/>
        </authorList>
    </citation>
    <scope>NUCLEOTIDE SEQUENCE [LARGE SCALE GENOMIC DNA]</scope>
    <source>
        <strain evidence="10 11">DT31</strain>
    </source>
</reference>
<dbReference type="PANTHER" id="PTHR30572:SF4">
    <property type="entry name" value="ABC TRANSPORTER PERMEASE YTRF"/>
    <property type="match status" value="1"/>
</dbReference>
<dbReference type="EMBL" id="JBHTAH010000008">
    <property type="protein sequence ID" value="MFC7070150.1"/>
    <property type="molecule type" value="Genomic_DNA"/>
</dbReference>
<feature type="transmembrane region" description="Helical" evidence="7">
    <location>
        <begin position="28"/>
        <end position="52"/>
    </location>
</feature>
<evidence type="ECO:0000256" key="3">
    <source>
        <dbReference type="ARBA" id="ARBA00022692"/>
    </source>
</evidence>
<feature type="transmembrane region" description="Helical" evidence="7">
    <location>
        <begin position="266"/>
        <end position="292"/>
    </location>
</feature>
<dbReference type="InterPro" id="IPR003838">
    <property type="entry name" value="ABC3_permease_C"/>
</dbReference>
<sequence length="393" mass="41703">MNPIQRLWGSFPAFLMARRNVARAKTRSALAIVVILIGVVAIGAIGAGGVAFQESQLDTLGTIGADVQVFAGEDNENGYLTASDVGTIDRVSGTAEIVPLKQENADVLEDGSTAGSATLYGVDEPSELYEAEEGTIPPNWRNGVLVGSTLADRYDLRPGSKVTLSRTTVEDGETVSRTDEYRVKAVLEQAGQADIANPNEAFVLPSDEFDDDVFAQVIVRAEDATTANETAMDIKRTFNGRRQIVGVFERGDVAEQIDEAFRLINLFLVGIGAISLVVAGVSIANVMLMAAIERRQEIGVLRAVGYEQFDIVRIMLAEATLLGVIGSLLGGVITLGVVALINAALLGEPFAYSVAALQYVAGGMVFGVLASLLAGIYPAWRAARERPVEALRG</sequence>
<dbReference type="GeneID" id="81124923"/>